<feature type="domain" description="Major facilitator superfamily (MFS) profile" evidence="9">
    <location>
        <begin position="7"/>
        <end position="452"/>
    </location>
</feature>
<feature type="transmembrane region" description="Helical" evidence="8">
    <location>
        <begin position="159"/>
        <end position="179"/>
    </location>
</feature>
<keyword evidence="3" id="KW-1003">Cell membrane</keyword>
<dbReference type="AlphaFoldDB" id="A0A2W5MGS3"/>
<evidence type="ECO:0000313" key="11">
    <source>
        <dbReference type="Proteomes" id="UP000249046"/>
    </source>
</evidence>
<evidence type="ECO:0000313" key="10">
    <source>
        <dbReference type="EMBL" id="PZQ12580.1"/>
    </source>
</evidence>
<feature type="transmembrane region" description="Helical" evidence="8">
    <location>
        <begin position="349"/>
        <end position="375"/>
    </location>
</feature>
<feature type="transmembrane region" description="Helical" evidence="8">
    <location>
        <begin position="131"/>
        <end position="153"/>
    </location>
</feature>
<feature type="compositionally biased region" description="Basic and acidic residues" evidence="7">
    <location>
        <begin position="460"/>
        <end position="476"/>
    </location>
</feature>
<dbReference type="Gene3D" id="1.20.1250.20">
    <property type="entry name" value="MFS general substrate transporter like domains"/>
    <property type="match status" value="1"/>
</dbReference>
<evidence type="ECO:0000256" key="8">
    <source>
        <dbReference type="SAM" id="Phobius"/>
    </source>
</evidence>
<evidence type="ECO:0000256" key="5">
    <source>
        <dbReference type="ARBA" id="ARBA00022989"/>
    </source>
</evidence>
<dbReference type="Gene3D" id="1.20.1720.10">
    <property type="entry name" value="Multidrug resistance protein D"/>
    <property type="match status" value="1"/>
</dbReference>
<evidence type="ECO:0000259" key="9">
    <source>
        <dbReference type="PROSITE" id="PS50850"/>
    </source>
</evidence>
<sequence length="476" mass="49790">MKHERLLPLIVATALFIENMDSTAIATSLPAMASDLGVEPVALKLALTSYLLALAVFIPISSWVADRFGARPVFMTAIGVFLLGSLGCAAAQSLESLVAARFAQGIGGAMMVPVGRLVLLRSVPKAELVRALSWLTIPALLGPMLGPVLGGLITTYSHWRYIFLINLPIGVLGIVLAWRHVPLLRETVGPLDWRGFALSGAGLAATIFGLATLGRHLVSPVLSVAVAAAGVLILALYALHARRRTYPLIDLTLLRLPTFRIAVLGGALFRIGIGAIPFLLPLMLQLGFGFDPLQSGLITFTSAAGAMFMKTIATRILRRFGFRPVLVVNAVLASLLLCSYGLFGPQTPIALMIGVLLIGGCLRSLQFTSLNAITYAEVEPARMGQASGLAAMVQQVALALGVTVGGYALSAAGALTGQPLGALDNYALAFVAIGLVSAGSVWMMRGLAPDAGAEMAGRARPGEEVTEPKPEARPGS</sequence>
<feature type="transmembrane region" description="Helical" evidence="8">
    <location>
        <begin position="396"/>
        <end position="415"/>
    </location>
</feature>
<dbReference type="InterPro" id="IPR011701">
    <property type="entry name" value="MFS"/>
</dbReference>
<keyword evidence="4 8" id="KW-0812">Transmembrane</keyword>
<comment type="subcellular location">
    <subcellularLocation>
        <location evidence="1">Cell membrane</location>
        <topology evidence="1">Multi-pass membrane protein</topology>
    </subcellularLocation>
</comment>
<evidence type="ECO:0000256" key="3">
    <source>
        <dbReference type="ARBA" id="ARBA00022475"/>
    </source>
</evidence>
<dbReference type="Proteomes" id="UP000249046">
    <property type="component" value="Unassembled WGS sequence"/>
</dbReference>
<dbReference type="InterPro" id="IPR020846">
    <property type="entry name" value="MFS_dom"/>
</dbReference>
<protein>
    <submittedName>
        <fullName evidence="10">MFS transporter</fullName>
    </submittedName>
</protein>
<evidence type="ECO:0000256" key="7">
    <source>
        <dbReference type="SAM" id="MobiDB-lite"/>
    </source>
</evidence>
<dbReference type="EMBL" id="QFPO01000012">
    <property type="protein sequence ID" value="PZQ12580.1"/>
    <property type="molecule type" value="Genomic_DNA"/>
</dbReference>
<dbReference type="PANTHER" id="PTHR42718:SF46">
    <property type="entry name" value="BLR6921 PROTEIN"/>
    <property type="match status" value="1"/>
</dbReference>
<dbReference type="SUPFAM" id="SSF103473">
    <property type="entry name" value="MFS general substrate transporter"/>
    <property type="match status" value="1"/>
</dbReference>
<feature type="transmembrane region" description="Helical" evidence="8">
    <location>
        <begin position="42"/>
        <end position="65"/>
    </location>
</feature>
<accession>A0A2W5MGS3</accession>
<comment type="caution">
    <text evidence="10">The sequence shown here is derived from an EMBL/GenBank/DDBJ whole genome shotgun (WGS) entry which is preliminary data.</text>
</comment>
<feature type="transmembrane region" description="Helical" evidence="8">
    <location>
        <begin position="259"/>
        <end position="280"/>
    </location>
</feature>
<feature type="transmembrane region" description="Helical" evidence="8">
    <location>
        <begin position="191"/>
        <end position="211"/>
    </location>
</feature>
<proteinExistence type="predicted"/>
<dbReference type="GO" id="GO:0022857">
    <property type="term" value="F:transmembrane transporter activity"/>
    <property type="evidence" value="ECO:0007669"/>
    <property type="project" value="InterPro"/>
</dbReference>
<evidence type="ECO:0000256" key="1">
    <source>
        <dbReference type="ARBA" id="ARBA00004651"/>
    </source>
</evidence>
<dbReference type="PROSITE" id="PS50850">
    <property type="entry name" value="MFS"/>
    <property type="match status" value="1"/>
</dbReference>
<feature type="region of interest" description="Disordered" evidence="7">
    <location>
        <begin position="453"/>
        <end position="476"/>
    </location>
</feature>
<reference evidence="10 11" key="1">
    <citation type="submission" date="2017-08" db="EMBL/GenBank/DDBJ databases">
        <title>Infants hospitalized years apart are colonized by the same room-sourced microbial strains.</title>
        <authorList>
            <person name="Brooks B."/>
            <person name="Olm M.R."/>
            <person name="Firek B.A."/>
            <person name="Baker R."/>
            <person name="Thomas B.C."/>
            <person name="Morowitz M.J."/>
            <person name="Banfield J.F."/>
        </authorList>
    </citation>
    <scope>NUCLEOTIDE SEQUENCE [LARGE SCALE GENOMIC DNA]</scope>
    <source>
        <strain evidence="10">S2_005_003_R2_42</strain>
    </source>
</reference>
<evidence type="ECO:0000256" key="4">
    <source>
        <dbReference type="ARBA" id="ARBA00022692"/>
    </source>
</evidence>
<dbReference type="InterPro" id="IPR036259">
    <property type="entry name" value="MFS_trans_sf"/>
</dbReference>
<keyword evidence="2" id="KW-0813">Transport</keyword>
<gene>
    <name evidence="10" type="ORF">DI564_13170</name>
</gene>
<feature type="transmembrane region" description="Helical" evidence="8">
    <location>
        <begin position="427"/>
        <end position="448"/>
    </location>
</feature>
<dbReference type="Pfam" id="PF07690">
    <property type="entry name" value="MFS_1"/>
    <property type="match status" value="1"/>
</dbReference>
<name>A0A2W5MGS3_9GAMM</name>
<keyword evidence="5 8" id="KW-1133">Transmembrane helix</keyword>
<dbReference type="CDD" id="cd17503">
    <property type="entry name" value="MFS_LmrB_MDR_like"/>
    <property type="match status" value="1"/>
</dbReference>
<dbReference type="PANTHER" id="PTHR42718">
    <property type="entry name" value="MAJOR FACILITATOR SUPERFAMILY MULTIDRUG TRANSPORTER MFSC"/>
    <property type="match status" value="1"/>
</dbReference>
<organism evidence="10 11">
    <name type="scientific">Rhodanobacter denitrificans</name>
    <dbReference type="NCBI Taxonomy" id="666685"/>
    <lineage>
        <taxon>Bacteria</taxon>
        <taxon>Pseudomonadati</taxon>
        <taxon>Pseudomonadota</taxon>
        <taxon>Gammaproteobacteria</taxon>
        <taxon>Lysobacterales</taxon>
        <taxon>Rhodanobacteraceae</taxon>
        <taxon>Rhodanobacter</taxon>
    </lineage>
</organism>
<feature type="transmembrane region" description="Helical" evidence="8">
    <location>
        <begin position="292"/>
        <end position="313"/>
    </location>
</feature>
<feature type="transmembrane region" description="Helical" evidence="8">
    <location>
        <begin position="98"/>
        <end position="119"/>
    </location>
</feature>
<dbReference type="GO" id="GO:0005886">
    <property type="term" value="C:plasma membrane"/>
    <property type="evidence" value="ECO:0007669"/>
    <property type="project" value="UniProtKB-SubCell"/>
</dbReference>
<feature type="transmembrane region" description="Helical" evidence="8">
    <location>
        <begin position="325"/>
        <end position="343"/>
    </location>
</feature>
<keyword evidence="6 8" id="KW-0472">Membrane</keyword>
<evidence type="ECO:0000256" key="2">
    <source>
        <dbReference type="ARBA" id="ARBA00022448"/>
    </source>
</evidence>
<evidence type="ECO:0000256" key="6">
    <source>
        <dbReference type="ARBA" id="ARBA00023136"/>
    </source>
</evidence>
<feature type="transmembrane region" description="Helical" evidence="8">
    <location>
        <begin position="217"/>
        <end position="239"/>
    </location>
</feature>
<feature type="transmembrane region" description="Helical" evidence="8">
    <location>
        <begin position="72"/>
        <end position="92"/>
    </location>
</feature>